<dbReference type="Proteomes" id="UP000683925">
    <property type="component" value="Unassembled WGS sequence"/>
</dbReference>
<gene>
    <name evidence="1" type="ORF">POCTA_138.1.T1060252</name>
</gene>
<name>A0A8S1WX54_PAROT</name>
<dbReference type="AlphaFoldDB" id="A0A8S1WX54"/>
<keyword evidence="2" id="KW-1185">Reference proteome</keyword>
<proteinExistence type="predicted"/>
<protein>
    <submittedName>
        <fullName evidence="1">Uncharacterized protein</fullName>
    </submittedName>
</protein>
<evidence type="ECO:0000313" key="1">
    <source>
        <dbReference type="EMBL" id="CAD8194468.1"/>
    </source>
</evidence>
<comment type="caution">
    <text evidence="1">The sequence shown here is derived from an EMBL/GenBank/DDBJ whole genome shotgun (WGS) entry which is preliminary data.</text>
</comment>
<dbReference type="EMBL" id="CAJJDP010000106">
    <property type="protein sequence ID" value="CAD8194468.1"/>
    <property type="molecule type" value="Genomic_DNA"/>
</dbReference>
<reference evidence="1" key="1">
    <citation type="submission" date="2021-01" db="EMBL/GenBank/DDBJ databases">
        <authorList>
            <consortium name="Genoscope - CEA"/>
            <person name="William W."/>
        </authorList>
    </citation>
    <scope>NUCLEOTIDE SEQUENCE</scope>
</reference>
<evidence type="ECO:0000313" key="2">
    <source>
        <dbReference type="Proteomes" id="UP000683925"/>
    </source>
</evidence>
<organism evidence="1 2">
    <name type="scientific">Paramecium octaurelia</name>
    <dbReference type="NCBI Taxonomy" id="43137"/>
    <lineage>
        <taxon>Eukaryota</taxon>
        <taxon>Sar</taxon>
        <taxon>Alveolata</taxon>
        <taxon>Ciliophora</taxon>
        <taxon>Intramacronucleata</taxon>
        <taxon>Oligohymenophorea</taxon>
        <taxon>Peniculida</taxon>
        <taxon>Parameciidae</taxon>
        <taxon>Paramecium</taxon>
    </lineage>
</organism>
<accession>A0A8S1WX54</accession>
<sequence>MELYNVKEVAYDSQQAWLKLGTKLNIHTCTISQIQLLQILVHYVLCAAQQAIISYRMDYKLIIRYTPQYPPVQMDMTQFLVDSYKNSNTQDCRVGSIKSSILIKYKIVLHAICMILLFLEMIMNLGCQSHLVWVQPIKITKYRQCGLIKKSQQVSKLANITWFRKIFQKKSVHSPAHLKYRSSQFLVSITSFKKFLQLFNVIQQDITKKPGQEEVVKQMNFRQYVIKTRCHKLRKQSYLIHQ</sequence>